<dbReference type="Proteomes" id="UP000887579">
    <property type="component" value="Unplaced"/>
</dbReference>
<protein>
    <submittedName>
        <fullName evidence="2">Uncharacterized protein</fullName>
    </submittedName>
</protein>
<sequence length="104" mass="11839">MSDFTDSFDSQEKKDFNSWRKSNKKFSSSFFNIDRDSGYFDGIKGSKNLNSSTLSLHIAAYENTVEADSDDSNADGKKGLKEKCETWQSAKNFVQQFLTLQILK</sequence>
<reference evidence="2" key="1">
    <citation type="submission" date="2022-11" db="UniProtKB">
        <authorList>
            <consortium name="WormBaseParasite"/>
        </authorList>
    </citation>
    <scope>IDENTIFICATION</scope>
</reference>
<accession>A0AC34G2K5</accession>
<evidence type="ECO:0000313" key="2">
    <source>
        <dbReference type="WBParaSite" id="ES5_v2.g23987.t1"/>
    </source>
</evidence>
<proteinExistence type="predicted"/>
<name>A0AC34G2K5_9BILA</name>
<organism evidence="1 2">
    <name type="scientific">Panagrolaimus sp. ES5</name>
    <dbReference type="NCBI Taxonomy" id="591445"/>
    <lineage>
        <taxon>Eukaryota</taxon>
        <taxon>Metazoa</taxon>
        <taxon>Ecdysozoa</taxon>
        <taxon>Nematoda</taxon>
        <taxon>Chromadorea</taxon>
        <taxon>Rhabditida</taxon>
        <taxon>Tylenchina</taxon>
        <taxon>Panagrolaimomorpha</taxon>
        <taxon>Panagrolaimoidea</taxon>
        <taxon>Panagrolaimidae</taxon>
        <taxon>Panagrolaimus</taxon>
    </lineage>
</organism>
<dbReference type="WBParaSite" id="ES5_v2.g23987.t1">
    <property type="protein sequence ID" value="ES5_v2.g23987.t1"/>
    <property type="gene ID" value="ES5_v2.g23987"/>
</dbReference>
<evidence type="ECO:0000313" key="1">
    <source>
        <dbReference type="Proteomes" id="UP000887579"/>
    </source>
</evidence>